<organism evidence="2 3">
    <name type="scientific">Flagellimonas aquimarina</name>
    <dbReference type="NCBI Taxonomy" id="2201895"/>
    <lineage>
        <taxon>Bacteria</taxon>
        <taxon>Pseudomonadati</taxon>
        <taxon>Bacteroidota</taxon>
        <taxon>Flavobacteriia</taxon>
        <taxon>Flavobacteriales</taxon>
        <taxon>Flavobacteriaceae</taxon>
        <taxon>Flagellimonas</taxon>
    </lineage>
</organism>
<protein>
    <submittedName>
        <fullName evidence="2">Uncharacterized protein</fullName>
    </submittedName>
</protein>
<proteinExistence type="predicted"/>
<keyword evidence="1" id="KW-0175">Coiled coil</keyword>
<evidence type="ECO:0000313" key="3">
    <source>
        <dbReference type="Proteomes" id="UP000245762"/>
    </source>
</evidence>
<reference evidence="2 3" key="1">
    <citation type="submission" date="2018-05" db="EMBL/GenBank/DDBJ databases">
        <title>Complete genome sequence of Flagellimonas aquimarina ECD12 isolated from seaweed Ecklonia cava.</title>
        <authorList>
            <person name="Choi S."/>
            <person name="Seong C."/>
        </authorList>
    </citation>
    <scope>NUCLEOTIDE SEQUENCE [LARGE SCALE GENOMIC DNA]</scope>
    <source>
        <strain evidence="2 3">ECD12</strain>
    </source>
</reference>
<dbReference type="AlphaFoldDB" id="A0A316L3D7"/>
<keyword evidence="3" id="KW-1185">Reference proteome</keyword>
<name>A0A316L3D7_9FLAO</name>
<accession>A0A316L3D7</accession>
<dbReference type="EMBL" id="QGEG01000001">
    <property type="protein sequence ID" value="PWL40381.1"/>
    <property type="molecule type" value="Genomic_DNA"/>
</dbReference>
<evidence type="ECO:0000313" key="2">
    <source>
        <dbReference type="EMBL" id="PWL40381.1"/>
    </source>
</evidence>
<dbReference type="Proteomes" id="UP000245762">
    <property type="component" value="Unassembled WGS sequence"/>
</dbReference>
<evidence type="ECO:0000256" key="1">
    <source>
        <dbReference type="SAM" id="Coils"/>
    </source>
</evidence>
<sequence length="128" mass="15958">METKPIYNSDLHFEHQQWNKELAFWKDELKSFQNRLDELVIRWTDHQVLAKLDQFQNHFNIHKNKIDEFKENIHAHELNISKHFEANENAIDRVHFKQHSKFREQIETQRDIYNDLKKRFFKFLSKYM</sequence>
<gene>
    <name evidence="2" type="ORF">DKG77_06075</name>
</gene>
<comment type="caution">
    <text evidence="2">The sequence shown here is derived from an EMBL/GenBank/DDBJ whole genome shotgun (WGS) entry which is preliminary data.</text>
</comment>
<dbReference type="OrthoDB" id="680366at2"/>
<dbReference type="RefSeq" id="WP_109661150.1">
    <property type="nucleotide sequence ID" value="NZ_QGEG01000001.1"/>
</dbReference>
<feature type="coiled-coil region" evidence="1">
    <location>
        <begin position="15"/>
        <end position="72"/>
    </location>
</feature>